<dbReference type="Gene3D" id="2.70.70.10">
    <property type="entry name" value="Glucose Permease (Domain IIA)"/>
    <property type="match status" value="1"/>
</dbReference>
<name>A0ABY0V7U5_9ACTO</name>
<accession>A0ABY0V7U5</accession>
<sequence length="193" mass="20400">MRRVDVSTGARQAIAYKAQVGDSVGMRVRGQSAGRVLCMLAGALSVSVAAWAGAAQPLRDAREPWLWPSGDPVPVARAFDDLEHNWLPGHRGVDLDVLVGSPVYAPADGTVVVAGVIVDRPVVSVSHGSVRSTFEPVEATVTPGDEVRKGDVIGHVASGHSPGALHWGVKSGPRTYHDPLRFLVGPIVLKPWE</sequence>
<dbReference type="InterPro" id="IPR016047">
    <property type="entry name" value="M23ase_b-sheet_dom"/>
</dbReference>
<dbReference type="SUPFAM" id="SSF51261">
    <property type="entry name" value="Duplicated hybrid motif"/>
    <property type="match status" value="1"/>
</dbReference>
<dbReference type="CDD" id="cd12797">
    <property type="entry name" value="M23_peptidase"/>
    <property type="match status" value="1"/>
</dbReference>
<dbReference type="EMBL" id="LT629792">
    <property type="protein sequence ID" value="SDT94708.1"/>
    <property type="molecule type" value="Genomic_DNA"/>
</dbReference>
<evidence type="ECO:0000256" key="1">
    <source>
        <dbReference type="SAM" id="Phobius"/>
    </source>
</evidence>
<dbReference type="InterPro" id="IPR011055">
    <property type="entry name" value="Dup_hybrid_motif"/>
</dbReference>
<feature type="domain" description="M23ase beta-sheet core" evidence="2">
    <location>
        <begin position="89"/>
        <end position="171"/>
    </location>
</feature>
<evidence type="ECO:0000313" key="3">
    <source>
        <dbReference type="EMBL" id="SDT94708.1"/>
    </source>
</evidence>
<evidence type="ECO:0000313" key="4">
    <source>
        <dbReference type="Proteomes" id="UP000198976"/>
    </source>
</evidence>
<feature type="transmembrane region" description="Helical" evidence="1">
    <location>
        <begin position="36"/>
        <end position="54"/>
    </location>
</feature>
<keyword evidence="4" id="KW-1185">Reference proteome</keyword>
<reference evidence="3 4" key="1">
    <citation type="submission" date="2016-10" db="EMBL/GenBank/DDBJ databases">
        <authorList>
            <person name="Varghese N."/>
            <person name="Submissions S."/>
        </authorList>
    </citation>
    <scope>NUCLEOTIDE SEQUENCE [LARGE SCALE GENOMIC DNA]</scope>
    <source>
        <strain evidence="3 4">DSM 9169</strain>
    </source>
</reference>
<keyword evidence="1" id="KW-0472">Membrane</keyword>
<dbReference type="Proteomes" id="UP000198976">
    <property type="component" value="Chromosome I"/>
</dbReference>
<gene>
    <name evidence="3" type="ORF">SAMN04489714_1135</name>
</gene>
<evidence type="ECO:0000259" key="2">
    <source>
        <dbReference type="Pfam" id="PF01551"/>
    </source>
</evidence>
<organism evidence="3 4">
    <name type="scientific">Schaalia radingae</name>
    <dbReference type="NCBI Taxonomy" id="131110"/>
    <lineage>
        <taxon>Bacteria</taxon>
        <taxon>Bacillati</taxon>
        <taxon>Actinomycetota</taxon>
        <taxon>Actinomycetes</taxon>
        <taxon>Actinomycetales</taxon>
        <taxon>Actinomycetaceae</taxon>
        <taxon>Schaalia</taxon>
    </lineage>
</organism>
<keyword evidence="1" id="KW-1133">Transmembrane helix</keyword>
<dbReference type="PANTHER" id="PTHR21666">
    <property type="entry name" value="PEPTIDASE-RELATED"/>
    <property type="match status" value="1"/>
</dbReference>
<keyword evidence="1" id="KW-0812">Transmembrane</keyword>
<dbReference type="Pfam" id="PF01551">
    <property type="entry name" value="Peptidase_M23"/>
    <property type="match status" value="1"/>
</dbReference>
<proteinExistence type="predicted"/>
<dbReference type="InterPro" id="IPR050570">
    <property type="entry name" value="Cell_wall_metabolism_enzyme"/>
</dbReference>
<dbReference type="PANTHER" id="PTHR21666:SF270">
    <property type="entry name" value="MUREIN HYDROLASE ACTIVATOR ENVC"/>
    <property type="match status" value="1"/>
</dbReference>
<protein>
    <submittedName>
        <fullName evidence="3">Peptidase family M23</fullName>
    </submittedName>
</protein>